<evidence type="ECO:0000256" key="2">
    <source>
        <dbReference type="SAM" id="SignalP"/>
    </source>
</evidence>
<keyword evidence="2" id="KW-0732">Signal</keyword>
<feature type="region of interest" description="Disordered" evidence="1">
    <location>
        <begin position="19"/>
        <end position="75"/>
    </location>
</feature>
<protein>
    <recommendedName>
        <fullName evidence="5">SSCRP protein</fullName>
    </recommendedName>
</protein>
<proteinExistence type="predicted"/>
<comment type="caution">
    <text evidence="3">The sequence shown here is derived from an EMBL/GenBank/DDBJ whole genome shotgun (WGS) entry which is preliminary data.</text>
</comment>
<accession>A0A0N0RSX8</accession>
<reference evidence="3 4" key="1">
    <citation type="submission" date="2015-07" db="EMBL/GenBank/DDBJ databases">
        <title>The genome of the fungus Escovopsis weberi, a specialized disease agent of ant agriculture.</title>
        <authorList>
            <person name="de Man T.J."/>
            <person name="Stajich J.E."/>
            <person name="Kubicek C.P."/>
            <person name="Chenthamara K."/>
            <person name="Atanasova L."/>
            <person name="Druzhinina I.S."/>
            <person name="Birnbaum S."/>
            <person name="Barribeau S.M."/>
            <person name="Teiling C."/>
            <person name="Suen G."/>
            <person name="Currie C."/>
            <person name="Gerardo N.M."/>
        </authorList>
    </citation>
    <scope>NUCLEOTIDE SEQUENCE [LARGE SCALE GENOMIC DNA]</scope>
</reference>
<dbReference type="Proteomes" id="UP000053831">
    <property type="component" value="Unassembled WGS sequence"/>
</dbReference>
<sequence>MKLTAELLMLAGLALAKPQRETEFPVPEDPPPPLSSPLFTETPPWSPTPLQPGPLPPTPTSKGGGLPPPASDRPEPNGPICECGYTYCASVLMAMKKPWSTKQLGEAYCGTPHAPCANNLPSTNVSSALYLCLCDEIDQKIGNDLHLICGCDTCLNIEPDFRGRCEFPCQAGN</sequence>
<evidence type="ECO:0000313" key="4">
    <source>
        <dbReference type="Proteomes" id="UP000053831"/>
    </source>
</evidence>
<feature type="chain" id="PRO_5005857652" description="SSCRP protein" evidence="2">
    <location>
        <begin position="17"/>
        <end position="173"/>
    </location>
</feature>
<feature type="compositionally biased region" description="Pro residues" evidence="1">
    <location>
        <begin position="44"/>
        <end position="59"/>
    </location>
</feature>
<evidence type="ECO:0000256" key="1">
    <source>
        <dbReference type="SAM" id="MobiDB-lite"/>
    </source>
</evidence>
<evidence type="ECO:0008006" key="5">
    <source>
        <dbReference type="Google" id="ProtNLM"/>
    </source>
</evidence>
<dbReference type="EMBL" id="LGSR01000028">
    <property type="protein sequence ID" value="KOS17179.1"/>
    <property type="molecule type" value="Genomic_DNA"/>
</dbReference>
<dbReference type="STRING" id="150374.A0A0N0RSX8"/>
<gene>
    <name evidence="3" type="ORF">ESCO_005863</name>
</gene>
<name>A0A0N0RSX8_ESCWE</name>
<feature type="signal peptide" evidence="2">
    <location>
        <begin position="1"/>
        <end position="16"/>
    </location>
</feature>
<organism evidence="3 4">
    <name type="scientific">Escovopsis weberi</name>
    <dbReference type="NCBI Taxonomy" id="150374"/>
    <lineage>
        <taxon>Eukaryota</taxon>
        <taxon>Fungi</taxon>
        <taxon>Dikarya</taxon>
        <taxon>Ascomycota</taxon>
        <taxon>Pezizomycotina</taxon>
        <taxon>Sordariomycetes</taxon>
        <taxon>Hypocreomycetidae</taxon>
        <taxon>Hypocreales</taxon>
        <taxon>Hypocreaceae</taxon>
        <taxon>Escovopsis</taxon>
    </lineage>
</organism>
<dbReference type="AlphaFoldDB" id="A0A0N0RSX8"/>
<keyword evidence="4" id="KW-1185">Reference proteome</keyword>
<evidence type="ECO:0000313" key="3">
    <source>
        <dbReference type="EMBL" id="KOS17179.1"/>
    </source>
</evidence>
<dbReference type="OrthoDB" id="4867494at2759"/>